<keyword evidence="2" id="KW-1185">Reference proteome</keyword>
<name>A0A0V1CTD8_TRIBR</name>
<dbReference type="OrthoDB" id="10474073at2759"/>
<dbReference type="EMBL" id="JYDI01000103">
    <property type="protein sequence ID" value="KRY52523.1"/>
    <property type="molecule type" value="Genomic_DNA"/>
</dbReference>
<accession>A0A0V1CTD8</accession>
<protein>
    <submittedName>
        <fullName evidence="1">Uncharacterized protein</fullName>
    </submittedName>
</protein>
<dbReference type="AlphaFoldDB" id="A0A0V1CTD8"/>
<gene>
    <name evidence="1" type="ORF">T03_13221</name>
</gene>
<reference evidence="1 2" key="1">
    <citation type="submission" date="2015-01" db="EMBL/GenBank/DDBJ databases">
        <title>Evolution of Trichinella species and genotypes.</title>
        <authorList>
            <person name="Korhonen P.K."/>
            <person name="Edoardo P."/>
            <person name="Giuseppe L.R."/>
            <person name="Gasser R.B."/>
        </authorList>
    </citation>
    <scope>NUCLEOTIDE SEQUENCE [LARGE SCALE GENOMIC DNA]</scope>
    <source>
        <strain evidence="1">ISS120</strain>
    </source>
</reference>
<evidence type="ECO:0000313" key="2">
    <source>
        <dbReference type="Proteomes" id="UP000054653"/>
    </source>
</evidence>
<dbReference type="Proteomes" id="UP000054653">
    <property type="component" value="Unassembled WGS sequence"/>
</dbReference>
<sequence length="62" mass="7262">MPLLRALPKCKFLKCNRQFLQTLLSDICEKHFAAVSLQILKRFYGMLSLLLSLRWLLVKLVV</sequence>
<comment type="caution">
    <text evidence="1">The sequence shown here is derived from an EMBL/GenBank/DDBJ whole genome shotgun (WGS) entry which is preliminary data.</text>
</comment>
<evidence type="ECO:0000313" key="1">
    <source>
        <dbReference type="EMBL" id="KRY52523.1"/>
    </source>
</evidence>
<proteinExistence type="predicted"/>
<organism evidence="1 2">
    <name type="scientific">Trichinella britovi</name>
    <name type="common">Parasitic roundworm</name>
    <dbReference type="NCBI Taxonomy" id="45882"/>
    <lineage>
        <taxon>Eukaryota</taxon>
        <taxon>Metazoa</taxon>
        <taxon>Ecdysozoa</taxon>
        <taxon>Nematoda</taxon>
        <taxon>Enoplea</taxon>
        <taxon>Dorylaimia</taxon>
        <taxon>Trichinellida</taxon>
        <taxon>Trichinellidae</taxon>
        <taxon>Trichinella</taxon>
    </lineage>
</organism>